<dbReference type="Proteomes" id="UP000712673">
    <property type="component" value="Unassembled WGS sequence"/>
</dbReference>
<gene>
    <name evidence="1" type="ORF">FJZ47_07490</name>
</gene>
<dbReference type="InterPro" id="IPR011518">
    <property type="entry name" value="Transposase_36"/>
</dbReference>
<organism evidence="1 2">
    <name type="scientific">Tectimicrobiota bacterium</name>
    <dbReference type="NCBI Taxonomy" id="2528274"/>
    <lineage>
        <taxon>Bacteria</taxon>
        <taxon>Pseudomonadati</taxon>
        <taxon>Nitrospinota/Tectimicrobiota group</taxon>
        <taxon>Candidatus Tectimicrobiota</taxon>
    </lineage>
</organism>
<dbReference type="Pfam" id="PF07592">
    <property type="entry name" value="DDE_Tnp_ISAZ013"/>
    <property type="match status" value="1"/>
</dbReference>
<sequence>MQEHTSLTEKFKTLRPVLNEHARRLWAATEALALGRGGISAVAHATGLSRPTIYAGIPEIQTGTVAIPPKRAERVRRPGGGRTQRTTQDPTLLHDLEALVEPTTRGDPQSPLRWTCKSVRKLAAELQTQGHHVSPQLVSELLHAADYSLQGTRKTREGSQHPDRNAQFAHRNARVQAFQRRGQPVISVDAKKKELLGDFKNAGREWHPMGHPPDVRVYDFVDTALGKALPYGVYDIGANLGWVSVGVDHDTAAFAVATIRAWWHQMGAAMYPRAKALLITADSGGSNSVRTRRWKVELQRLADETGLRLAVSHFSPGTSKWNKIEHCMFCHITANWRGRPLLSREVIVSLMGSTTSTTGLRIHAALDAGHYPLGIKVSAAELAAICLERSAFHGEWNYTILPHKRPRTRREGVLRD</sequence>
<reference evidence="1" key="1">
    <citation type="submission" date="2019-03" db="EMBL/GenBank/DDBJ databases">
        <title>Lake Tanganyika Metagenome-Assembled Genomes (MAGs).</title>
        <authorList>
            <person name="Tran P."/>
        </authorList>
    </citation>
    <scope>NUCLEOTIDE SEQUENCE</scope>
    <source>
        <strain evidence="1">K_DeepCast_65m_m2_066</strain>
    </source>
</reference>
<evidence type="ECO:0000313" key="2">
    <source>
        <dbReference type="Proteomes" id="UP000712673"/>
    </source>
</evidence>
<proteinExistence type="predicted"/>
<dbReference type="NCBIfam" id="NF033519">
    <property type="entry name" value="transpos_ISAzo13"/>
    <property type="match status" value="1"/>
</dbReference>
<protein>
    <submittedName>
        <fullName evidence="1">ISAzo13 family transposase</fullName>
    </submittedName>
</protein>
<dbReference type="AlphaFoldDB" id="A0A937W1K9"/>
<evidence type="ECO:0000313" key="1">
    <source>
        <dbReference type="EMBL" id="MBM3223627.1"/>
    </source>
</evidence>
<comment type="caution">
    <text evidence="1">The sequence shown here is derived from an EMBL/GenBank/DDBJ whole genome shotgun (WGS) entry which is preliminary data.</text>
</comment>
<accession>A0A937W1K9</accession>
<name>A0A937W1K9_UNCTE</name>
<dbReference type="EMBL" id="VGLS01000172">
    <property type="protein sequence ID" value="MBM3223627.1"/>
    <property type="molecule type" value="Genomic_DNA"/>
</dbReference>